<accession>A0ABY8V0S8</accession>
<organism evidence="1 2">
    <name type="scientific">Pontibacillus chungwhensis</name>
    <dbReference type="NCBI Taxonomy" id="265426"/>
    <lineage>
        <taxon>Bacteria</taxon>
        <taxon>Bacillati</taxon>
        <taxon>Bacillota</taxon>
        <taxon>Bacilli</taxon>
        <taxon>Bacillales</taxon>
        <taxon>Bacillaceae</taxon>
        <taxon>Pontibacillus</taxon>
    </lineage>
</organism>
<dbReference type="PANTHER" id="PTHR33639:SF2">
    <property type="entry name" value="DUF393 DOMAIN-CONTAINING PROTEIN"/>
    <property type="match status" value="1"/>
</dbReference>
<evidence type="ECO:0000313" key="2">
    <source>
        <dbReference type="Proteomes" id="UP001236652"/>
    </source>
</evidence>
<proteinExistence type="predicted"/>
<dbReference type="InterPro" id="IPR007263">
    <property type="entry name" value="DCC1-like"/>
</dbReference>
<protein>
    <submittedName>
        <fullName evidence="1">Thiol-disulfide oxidoreductase DCC family protein</fullName>
    </submittedName>
</protein>
<keyword evidence="2" id="KW-1185">Reference proteome</keyword>
<name>A0ABY8V0S8_9BACI</name>
<dbReference type="Pfam" id="PF04134">
    <property type="entry name" value="DCC1-like"/>
    <property type="match status" value="1"/>
</dbReference>
<dbReference type="EMBL" id="CP126446">
    <property type="protein sequence ID" value="WIF99098.1"/>
    <property type="molecule type" value="Genomic_DNA"/>
</dbReference>
<dbReference type="Proteomes" id="UP001236652">
    <property type="component" value="Chromosome"/>
</dbReference>
<dbReference type="InterPro" id="IPR052927">
    <property type="entry name" value="DCC_oxidoreductase"/>
</dbReference>
<sequence length="129" mass="14978">MSGIVLFDGECNFCDQSVQFIIKRDPEGYFSFASLQSEIGQELLHKHQIPTHTDSFILIEDNQAYTKSSAALNVCKHLKGAWKGLRIFTLVPKFVRDRVYDVIAKNRYKWFGKKDSCMLPSKEIRKRFL</sequence>
<dbReference type="PANTHER" id="PTHR33639">
    <property type="entry name" value="THIOL-DISULFIDE OXIDOREDUCTASE DCC"/>
    <property type="match status" value="1"/>
</dbReference>
<dbReference type="RefSeq" id="WP_231418312.1">
    <property type="nucleotide sequence ID" value="NZ_CP126446.1"/>
</dbReference>
<gene>
    <name evidence="1" type="ORF">QNI29_05435</name>
</gene>
<reference evidence="1 2" key="1">
    <citation type="submission" date="2023-05" db="EMBL/GenBank/DDBJ databases">
        <title>Comparative genomics reveals the evidence of polycyclic aromatic hydrocarbons degradation in moderately halophilic genus Pontibacillus.</title>
        <authorList>
            <person name="Yang H."/>
            <person name="Qian Z."/>
        </authorList>
    </citation>
    <scope>NUCLEOTIDE SEQUENCE [LARGE SCALE GENOMIC DNA]</scope>
    <source>
        <strain evidence="2">HN14</strain>
    </source>
</reference>
<evidence type="ECO:0000313" key="1">
    <source>
        <dbReference type="EMBL" id="WIF99098.1"/>
    </source>
</evidence>